<sequence>MTNIPTSNSQNSFPGEVLCESGSLQLNAGRETKTLTVANLGDRPIQIGSHYHFLEVNRALQFDRAQAYGFRLDIPAGTAIRFEPGDTKTVSLVAIAGTRHIQGLNSLVNQALDAPNAKEMAMERVQRLGYSTIVEESHGN</sequence>
<comment type="pathway">
    <text evidence="3">Nitrogen metabolism; urea degradation; CO(2) and NH(3) from urea (urease route): step 1/1.</text>
</comment>
<dbReference type="Proteomes" id="UP000738376">
    <property type="component" value="Unassembled WGS sequence"/>
</dbReference>
<dbReference type="Pfam" id="PF00699">
    <property type="entry name" value="Urease_beta"/>
    <property type="match status" value="1"/>
</dbReference>
<dbReference type="InterPro" id="IPR050069">
    <property type="entry name" value="Urease_subunit"/>
</dbReference>
<keyword evidence="5" id="KW-1185">Reference proteome</keyword>
<dbReference type="NCBIfam" id="NF009682">
    <property type="entry name" value="PRK13203.1"/>
    <property type="match status" value="1"/>
</dbReference>
<dbReference type="PANTHER" id="PTHR33569">
    <property type="entry name" value="UREASE"/>
    <property type="match status" value="1"/>
</dbReference>
<dbReference type="EMBL" id="JAAVJL010000004">
    <property type="protein sequence ID" value="NMF60762.1"/>
    <property type="molecule type" value="Genomic_DNA"/>
</dbReference>
<comment type="similarity">
    <text evidence="3">Belongs to the urease beta subunit family.</text>
</comment>
<comment type="subunit">
    <text evidence="3">Heterotrimer of UreA (gamma), UreB (beta) and UreC (alpha) subunits. Three heterotrimers associate to form the active enzyme.</text>
</comment>
<dbReference type="NCBIfam" id="TIGR00192">
    <property type="entry name" value="urease_beta"/>
    <property type="match status" value="1"/>
</dbReference>
<organism evidence="4 5">
    <name type="scientific">Pseudanabaena yagii GIHE-NHR1</name>
    <dbReference type="NCBI Taxonomy" id="2722753"/>
    <lineage>
        <taxon>Bacteria</taxon>
        <taxon>Bacillati</taxon>
        <taxon>Cyanobacteriota</taxon>
        <taxon>Cyanophyceae</taxon>
        <taxon>Pseudanabaenales</taxon>
        <taxon>Pseudanabaenaceae</taxon>
        <taxon>Pseudanabaena</taxon>
        <taxon>Pseudanabaena yagii</taxon>
    </lineage>
</organism>
<comment type="subcellular location">
    <subcellularLocation>
        <location evidence="3">Cytoplasm</location>
    </subcellularLocation>
</comment>
<name>A0ABX1M3W2_9CYAN</name>
<gene>
    <name evidence="3" type="primary">ureB</name>
    <name evidence="4" type="ORF">HC246_22725</name>
</gene>
<dbReference type="RefSeq" id="WP_169365706.1">
    <property type="nucleotide sequence ID" value="NZ_JAAVJL010000004.1"/>
</dbReference>
<dbReference type="InterPro" id="IPR002019">
    <property type="entry name" value="Urease_beta-like"/>
</dbReference>
<dbReference type="SUPFAM" id="SSF51278">
    <property type="entry name" value="Urease, beta-subunit"/>
    <property type="match status" value="1"/>
</dbReference>
<dbReference type="HAMAP" id="MF_01954">
    <property type="entry name" value="Urease_beta"/>
    <property type="match status" value="1"/>
</dbReference>
<dbReference type="InterPro" id="IPR036461">
    <property type="entry name" value="Urease_betasu_sf"/>
</dbReference>
<keyword evidence="3" id="KW-0963">Cytoplasm</keyword>
<evidence type="ECO:0000313" key="4">
    <source>
        <dbReference type="EMBL" id="NMF60762.1"/>
    </source>
</evidence>
<evidence type="ECO:0000256" key="3">
    <source>
        <dbReference type="HAMAP-Rule" id="MF_01954"/>
    </source>
</evidence>
<dbReference type="PANTHER" id="PTHR33569:SF1">
    <property type="entry name" value="UREASE"/>
    <property type="match status" value="1"/>
</dbReference>
<dbReference type="GO" id="GO:0009039">
    <property type="term" value="F:urease activity"/>
    <property type="evidence" value="ECO:0007669"/>
    <property type="project" value="UniProtKB-EC"/>
</dbReference>
<proteinExistence type="inferred from homology"/>
<dbReference type="Gene3D" id="2.10.150.10">
    <property type="entry name" value="Urease, beta subunit"/>
    <property type="match status" value="1"/>
</dbReference>
<accession>A0ABX1M3W2</accession>
<keyword evidence="1 3" id="KW-0378">Hydrolase</keyword>
<protein>
    <recommendedName>
        <fullName evidence="3">Urease subunit beta</fullName>
        <ecNumber evidence="3">3.5.1.5</ecNumber>
    </recommendedName>
    <alternativeName>
        <fullName evidence="3">Urea amidohydrolase subunit beta</fullName>
    </alternativeName>
</protein>
<comment type="catalytic activity">
    <reaction evidence="2 3">
        <text>urea + 2 H2O + H(+) = hydrogencarbonate + 2 NH4(+)</text>
        <dbReference type="Rhea" id="RHEA:20557"/>
        <dbReference type="ChEBI" id="CHEBI:15377"/>
        <dbReference type="ChEBI" id="CHEBI:15378"/>
        <dbReference type="ChEBI" id="CHEBI:16199"/>
        <dbReference type="ChEBI" id="CHEBI:17544"/>
        <dbReference type="ChEBI" id="CHEBI:28938"/>
        <dbReference type="EC" id="3.5.1.5"/>
    </reaction>
</comment>
<comment type="caution">
    <text evidence="4">The sequence shown here is derived from an EMBL/GenBank/DDBJ whole genome shotgun (WGS) entry which is preliminary data.</text>
</comment>
<reference evidence="4 5" key="1">
    <citation type="submission" date="2020-03" db="EMBL/GenBank/DDBJ databases">
        <title>Draft Genome Sequence of 2-Methylisoborneol Producing Pseudanabaena yagii Strain GIHE-NHR1 Isolated from North Han River in South Korea.</title>
        <authorList>
            <person name="Jeong J."/>
        </authorList>
    </citation>
    <scope>NUCLEOTIDE SEQUENCE [LARGE SCALE GENOMIC DNA]</scope>
    <source>
        <strain evidence="4 5">GIHE-NHR1</strain>
    </source>
</reference>
<evidence type="ECO:0000256" key="2">
    <source>
        <dbReference type="ARBA" id="ARBA00047778"/>
    </source>
</evidence>
<dbReference type="CDD" id="cd00407">
    <property type="entry name" value="Urease_beta"/>
    <property type="match status" value="1"/>
</dbReference>
<evidence type="ECO:0000313" key="5">
    <source>
        <dbReference type="Proteomes" id="UP000738376"/>
    </source>
</evidence>
<evidence type="ECO:0000256" key="1">
    <source>
        <dbReference type="ARBA" id="ARBA00022801"/>
    </source>
</evidence>
<dbReference type="EC" id="3.5.1.5" evidence="3"/>